<dbReference type="PANTHER" id="PTHR30055">
    <property type="entry name" value="HTH-TYPE TRANSCRIPTIONAL REGULATOR RUTR"/>
    <property type="match status" value="1"/>
</dbReference>
<evidence type="ECO:0000256" key="1">
    <source>
        <dbReference type="ARBA" id="ARBA00023015"/>
    </source>
</evidence>
<dbReference type="SUPFAM" id="SSF46689">
    <property type="entry name" value="Homeodomain-like"/>
    <property type="match status" value="1"/>
</dbReference>
<feature type="DNA-binding region" description="H-T-H motif" evidence="4">
    <location>
        <begin position="26"/>
        <end position="45"/>
    </location>
</feature>
<dbReference type="RefSeq" id="WP_203912162.1">
    <property type="nucleotide sequence ID" value="NZ_BONY01000049.1"/>
</dbReference>
<dbReference type="InterPro" id="IPR001647">
    <property type="entry name" value="HTH_TetR"/>
</dbReference>
<keyword evidence="1" id="KW-0805">Transcription regulation</keyword>
<dbReference type="InterPro" id="IPR009057">
    <property type="entry name" value="Homeodomain-like_sf"/>
</dbReference>
<keyword evidence="7" id="KW-1185">Reference proteome</keyword>
<feature type="domain" description="HTH tetR-type" evidence="5">
    <location>
        <begin position="3"/>
        <end position="63"/>
    </location>
</feature>
<dbReference type="InterPro" id="IPR036271">
    <property type="entry name" value="Tet_transcr_reg_TetR-rel_C_sf"/>
</dbReference>
<evidence type="ECO:0000256" key="2">
    <source>
        <dbReference type="ARBA" id="ARBA00023125"/>
    </source>
</evidence>
<dbReference type="PRINTS" id="PR00455">
    <property type="entry name" value="HTHTETR"/>
</dbReference>
<dbReference type="Proteomes" id="UP000612899">
    <property type="component" value="Unassembled WGS sequence"/>
</dbReference>
<dbReference type="Pfam" id="PF00440">
    <property type="entry name" value="TetR_N"/>
    <property type="match status" value="1"/>
</dbReference>
<evidence type="ECO:0000313" key="6">
    <source>
        <dbReference type="EMBL" id="GIH08405.1"/>
    </source>
</evidence>
<keyword evidence="3" id="KW-0804">Transcription</keyword>
<accession>A0A8J3QF20</accession>
<gene>
    <name evidence="6" type="ORF">Rhe02_64720</name>
</gene>
<organism evidence="6 7">
    <name type="scientific">Rhizocola hellebori</name>
    <dbReference type="NCBI Taxonomy" id="1392758"/>
    <lineage>
        <taxon>Bacteria</taxon>
        <taxon>Bacillati</taxon>
        <taxon>Actinomycetota</taxon>
        <taxon>Actinomycetes</taxon>
        <taxon>Micromonosporales</taxon>
        <taxon>Micromonosporaceae</taxon>
        <taxon>Rhizocola</taxon>
    </lineage>
</organism>
<dbReference type="AlphaFoldDB" id="A0A8J3QF20"/>
<comment type="caution">
    <text evidence="6">The sequence shown here is derived from an EMBL/GenBank/DDBJ whole genome shotgun (WGS) entry which is preliminary data.</text>
</comment>
<proteinExistence type="predicted"/>
<protein>
    <submittedName>
        <fullName evidence="6">TetR family transcriptional regulator</fullName>
    </submittedName>
</protein>
<dbReference type="PROSITE" id="PS50977">
    <property type="entry name" value="HTH_TETR_2"/>
    <property type="match status" value="1"/>
</dbReference>
<reference evidence="6" key="1">
    <citation type="submission" date="2021-01" db="EMBL/GenBank/DDBJ databases">
        <title>Whole genome shotgun sequence of Rhizocola hellebori NBRC 109834.</title>
        <authorList>
            <person name="Komaki H."/>
            <person name="Tamura T."/>
        </authorList>
    </citation>
    <scope>NUCLEOTIDE SEQUENCE</scope>
    <source>
        <strain evidence="6">NBRC 109834</strain>
    </source>
</reference>
<dbReference type="EMBL" id="BONY01000049">
    <property type="protein sequence ID" value="GIH08405.1"/>
    <property type="molecule type" value="Genomic_DNA"/>
</dbReference>
<dbReference type="SUPFAM" id="SSF48498">
    <property type="entry name" value="Tetracyclin repressor-like, C-terminal domain"/>
    <property type="match status" value="1"/>
</dbReference>
<evidence type="ECO:0000256" key="4">
    <source>
        <dbReference type="PROSITE-ProRule" id="PRU00335"/>
    </source>
</evidence>
<keyword evidence="2 4" id="KW-0238">DNA-binding</keyword>
<name>A0A8J3QF20_9ACTN</name>
<evidence type="ECO:0000256" key="3">
    <source>
        <dbReference type="ARBA" id="ARBA00023163"/>
    </source>
</evidence>
<dbReference type="InterPro" id="IPR050109">
    <property type="entry name" value="HTH-type_TetR-like_transc_reg"/>
</dbReference>
<dbReference type="PANTHER" id="PTHR30055:SF234">
    <property type="entry name" value="HTH-TYPE TRANSCRIPTIONAL REGULATOR BETI"/>
    <property type="match status" value="1"/>
</dbReference>
<sequence>MSADTKQRLLDGALSAIREHGMAGVSARTIAAAAGVNQALIFYHYGSVDELLAAACDAATAGRVAAYADQLAKVKSLRELLDVGRYLHAEERKLGNVMVLAQLLAGAQRDPKLAEPTAKALQAWTHEIEGTLSRLLDSSPFAEVADVPGLARAVSAAFIGLELYEGVDKAGAEQALAALEQLAVLLEVVEDLGPIARRALRARVSKVTKVSKVTRGGRSRG</sequence>
<dbReference type="GO" id="GO:0000976">
    <property type="term" value="F:transcription cis-regulatory region binding"/>
    <property type="evidence" value="ECO:0007669"/>
    <property type="project" value="TreeGrafter"/>
</dbReference>
<dbReference type="GO" id="GO:0003700">
    <property type="term" value="F:DNA-binding transcription factor activity"/>
    <property type="evidence" value="ECO:0007669"/>
    <property type="project" value="TreeGrafter"/>
</dbReference>
<evidence type="ECO:0000259" key="5">
    <source>
        <dbReference type="PROSITE" id="PS50977"/>
    </source>
</evidence>
<evidence type="ECO:0000313" key="7">
    <source>
        <dbReference type="Proteomes" id="UP000612899"/>
    </source>
</evidence>
<dbReference type="Gene3D" id="1.10.357.10">
    <property type="entry name" value="Tetracycline Repressor, domain 2"/>
    <property type="match status" value="1"/>
</dbReference>